<evidence type="ECO:0000259" key="3">
    <source>
        <dbReference type="Pfam" id="PF13751"/>
    </source>
</evidence>
<dbReference type="Proteomes" id="UP000195766">
    <property type="component" value="Unassembled WGS sequence"/>
</dbReference>
<reference evidence="4 5" key="1">
    <citation type="submission" date="2017-02" db="EMBL/GenBank/DDBJ databases">
        <authorList>
            <person name="Peterson S.W."/>
        </authorList>
    </citation>
    <scope>NUCLEOTIDE SEQUENCE [LARGE SCALE GENOMIC DNA]</scope>
    <source>
        <strain evidence="4 5">3F5N</strain>
    </source>
</reference>
<proteinExistence type="predicted"/>
<protein>
    <submittedName>
        <fullName evidence="4">Mobile element protein</fullName>
    </submittedName>
</protein>
<keyword evidence="1" id="KW-0175">Coiled coil</keyword>
<dbReference type="InterPro" id="IPR025668">
    <property type="entry name" value="Tnp_DDE_dom"/>
</dbReference>
<feature type="domain" description="Transposase InsH N-terminal" evidence="2">
    <location>
        <begin position="19"/>
        <end position="112"/>
    </location>
</feature>
<evidence type="ECO:0000256" key="1">
    <source>
        <dbReference type="SAM" id="Coils"/>
    </source>
</evidence>
<dbReference type="Pfam" id="PF05598">
    <property type="entry name" value="DUF772"/>
    <property type="match status" value="1"/>
</dbReference>
<dbReference type="RefSeq" id="WP_256968100.1">
    <property type="nucleotide sequence ID" value="NZ_FUIE01000029.1"/>
</dbReference>
<evidence type="ECO:0000313" key="4">
    <source>
        <dbReference type="EMBL" id="SJM55766.1"/>
    </source>
</evidence>
<feature type="coiled-coil region" evidence="1">
    <location>
        <begin position="195"/>
        <end position="222"/>
    </location>
</feature>
<name>A0A1R4FIP8_BREDI</name>
<gene>
    <name evidence="4" type="ORF">FM111_04955</name>
</gene>
<dbReference type="AlphaFoldDB" id="A0A1R4FIP8"/>
<accession>A0A1R4FIP8</accession>
<evidence type="ECO:0000313" key="5">
    <source>
        <dbReference type="Proteomes" id="UP000195766"/>
    </source>
</evidence>
<dbReference type="PANTHER" id="PTHR33408">
    <property type="entry name" value="TRANSPOSASE"/>
    <property type="match status" value="1"/>
</dbReference>
<dbReference type="InterPro" id="IPR047629">
    <property type="entry name" value="IS1182_transpos"/>
</dbReference>
<dbReference type="PANTHER" id="PTHR33408:SF2">
    <property type="entry name" value="TRANSPOSASE DDE DOMAIN-CONTAINING PROTEIN"/>
    <property type="match status" value="1"/>
</dbReference>
<dbReference type="Pfam" id="PF13751">
    <property type="entry name" value="DDE_Tnp_1_6"/>
    <property type="match status" value="1"/>
</dbReference>
<dbReference type="InterPro" id="IPR008490">
    <property type="entry name" value="Transposase_InsH_N"/>
</dbReference>
<dbReference type="EMBL" id="FUIE01000029">
    <property type="protein sequence ID" value="SJM55766.1"/>
    <property type="molecule type" value="Genomic_DNA"/>
</dbReference>
<sequence length="479" mass="53170">MSRFVQGADRRQPTLLPECLDDYVAEDNPVRVVDVFVDELDLAGLGFEGMTPAATGRPAYHPAMLLKLYVYGYLNKVQSSRRLEREAQRNVELMWLTGRLAPDHKTIADFRRENGSAIQAACAQFVVLCRQLGLFGAALVAIDGSKFKAVNTRDKNFTATKVKRRIEQVAEHIAGYLQDLDTADRHEGEAVDARSDRLVEKVERLRAQMAMLKAMEAEVEAAPDGQVSLTDPDARAMATSGRGSGIVGYNVQSAVEGEHHLIVAHEVIMTGSDRQQLANMAGQAKDAMGVETLEVLADRGYFSGEEILACEALGVTSFVPKPQTSGAKAAGRFGKQDFVYLPDQDVYRCPAGSLLPYHMTVVEKGMTLHRYWDRASCSGCSIKAQCTPAVERKVTRWEHEAVIDALQARMDLRPRAMRERRSLVEHPFGTIKAWMGHTHFLMKRLPNVKTEISLHILAYNMKRVMAVLGTKPLMEAIRA</sequence>
<dbReference type="NCBIfam" id="NF033551">
    <property type="entry name" value="transpos_IS1182"/>
    <property type="match status" value="1"/>
</dbReference>
<organism evidence="4 5">
    <name type="scientific">Brevundimonas diminuta 3F5N</name>
    <dbReference type="NCBI Taxonomy" id="1255603"/>
    <lineage>
        <taxon>Bacteria</taxon>
        <taxon>Pseudomonadati</taxon>
        <taxon>Pseudomonadota</taxon>
        <taxon>Alphaproteobacteria</taxon>
        <taxon>Caulobacterales</taxon>
        <taxon>Caulobacteraceae</taxon>
        <taxon>Brevundimonas</taxon>
    </lineage>
</organism>
<evidence type="ECO:0000259" key="2">
    <source>
        <dbReference type="Pfam" id="PF05598"/>
    </source>
</evidence>
<feature type="domain" description="Transposase DDE" evidence="3">
    <location>
        <begin position="349"/>
        <end position="464"/>
    </location>
</feature>